<reference evidence="1" key="1">
    <citation type="submission" date="2020-09" db="EMBL/GenBank/DDBJ databases">
        <title>Pelagicoccus enzymogenes sp. nov. with an EPS production, isolated from marine sediment.</title>
        <authorList>
            <person name="Feng X."/>
        </authorList>
    </citation>
    <scope>NUCLEOTIDE SEQUENCE</scope>
    <source>
        <strain evidence="1">NFK12</strain>
    </source>
</reference>
<name>A0A927FA37_9BACT</name>
<keyword evidence="2" id="KW-1185">Reference proteome</keyword>
<dbReference type="EMBL" id="JACYFG010000036">
    <property type="protein sequence ID" value="MBD5780536.1"/>
    <property type="molecule type" value="Genomic_DNA"/>
</dbReference>
<accession>A0A927FA37</accession>
<evidence type="ECO:0000313" key="1">
    <source>
        <dbReference type="EMBL" id="MBD5780536.1"/>
    </source>
</evidence>
<dbReference type="Gene3D" id="3.40.50.2000">
    <property type="entry name" value="Glycogen Phosphorylase B"/>
    <property type="match status" value="1"/>
</dbReference>
<evidence type="ECO:0000313" key="2">
    <source>
        <dbReference type="Proteomes" id="UP000622317"/>
    </source>
</evidence>
<gene>
    <name evidence="1" type="ORF">IEN85_13630</name>
</gene>
<proteinExistence type="predicted"/>
<comment type="caution">
    <text evidence="1">The sequence shown here is derived from an EMBL/GenBank/DDBJ whole genome shotgun (WGS) entry which is preliminary data.</text>
</comment>
<dbReference type="RefSeq" id="WP_191617633.1">
    <property type="nucleotide sequence ID" value="NZ_JACYFG010000036.1"/>
</dbReference>
<dbReference type="SUPFAM" id="SSF53756">
    <property type="entry name" value="UDP-Glycosyltransferase/glycogen phosphorylase"/>
    <property type="match status" value="1"/>
</dbReference>
<sequence>MRVLIIGKIWPEPTSSAAGTRTLDLIRSLKLTDWEIHFACAAQQSEHSCDLEATFSIRTHDIELNDSSFDNWVAKLAPDIVIFDRYMTEEQFGWRVAKSLPESLRVIDTSDLHCLREARRQSLKSAQPLSLGNQVALREIAALLRVDLSLIISEFEIETLAQHFPVPAENLAYWPFALPKPPKTFAAFDERKDFVMIGSFLHEPNWDAVQFCHREIWPLIRQKLPQAQLDIYGSYLPEKAKQLHSEKSGFRVLGRARDSIQTLSNYRVNLAPLRFGAGLKGKLADAFLAGTPSIASPIAVEGMQGTLDWGSLVSIDPLQFSETAAEIYASPQAWSHAQTCGLKIAEERFPESHWLPKLPEILQKAHDRRHETRSANFVGQLLNHHQHRSTEFMSRWIEAKNRTKTPGTSKG</sequence>
<dbReference type="Proteomes" id="UP000622317">
    <property type="component" value="Unassembled WGS sequence"/>
</dbReference>
<dbReference type="AlphaFoldDB" id="A0A927FA37"/>
<dbReference type="Pfam" id="PF13692">
    <property type="entry name" value="Glyco_trans_1_4"/>
    <property type="match status" value="1"/>
</dbReference>
<organism evidence="1 2">
    <name type="scientific">Pelagicoccus enzymogenes</name>
    <dbReference type="NCBI Taxonomy" id="2773457"/>
    <lineage>
        <taxon>Bacteria</taxon>
        <taxon>Pseudomonadati</taxon>
        <taxon>Verrucomicrobiota</taxon>
        <taxon>Opitutia</taxon>
        <taxon>Puniceicoccales</taxon>
        <taxon>Pelagicoccaceae</taxon>
        <taxon>Pelagicoccus</taxon>
    </lineage>
</organism>
<protein>
    <submittedName>
        <fullName evidence="1">Glycosyltransferase</fullName>
    </submittedName>
</protein>